<gene>
    <name evidence="3" type="ORF">RF11_12677</name>
</gene>
<evidence type="ECO:0000313" key="3">
    <source>
        <dbReference type="EMBL" id="KII74873.1"/>
    </source>
</evidence>
<feature type="chain" id="PRO_5002167954" evidence="2">
    <location>
        <begin position="20"/>
        <end position="302"/>
    </location>
</feature>
<evidence type="ECO:0000256" key="1">
    <source>
        <dbReference type="SAM" id="Phobius"/>
    </source>
</evidence>
<keyword evidence="1" id="KW-0812">Transmembrane</keyword>
<comment type="caution">
    <text evidence="3">The sequence shown here is derived from an EMBL/GenBank/DDBJ whole genome shotgun (WGS) entry which is preliminary data.</text>
</comment>
<dbReference type="EMBL" id="JWZT01000205">
    <property type="protein sequence ID" value="KII74873.1"/>
    <property type="molecule type" value="Genomic_DNA"/>
</dbReference>
<name>A0A0C2JZ18_THEKT</name>
<feature type="transmembrane region" description="Helical" evidence="1">
    <location>
        <begin position="258"/>
        <end position="281"/>
    </location>
</feature>
<evidence type="ECO:0000256" key="2">
    <source>
        <dbReference type="SAM" id="SignalP"/>
    </source>
</evidence>
<proteinExistence type="predicted"/>
<keyword evidence="2" id="KW-0732">Signal</keyword>
<evidence type="ECO:0000313" key="4">
    <source>
        <dbReference type="Proteomes" id="UP000031668"/>
    </source>
</evidence>
<sequence length="302" mass="35628">MVTKSIVVTLALYQTMVSALKCDLGKYDELEEIVTYYQLRRYGYQYIDGDRTEVLEVILQLQELLRAKLNCEYDDFSPLLKSVFEHRDYSDELFNAVSKKLVIEAIDAKNCSLNHQFSETRFKYPEPFMDEMLRENEKIRTNYLSFQNVLDDLRLEFVYYKSVVTNKTEIKYIKSMIQNLKKRIGEPQTSLAYELEQDLITSDKEEWTYNSFIMHHIHCYIQPENSLILDHDDPVTPDTPSKSDKPTDPPTIQPTFKFWRIFLTVFSIISVAFLIIFIIIIRKHHDLGRYTHITRTPTNSGV</sequence>
<feature type="signal peptide" evidence="2">
    <location>
        <begin position="1"/>
        <end position="19"/>
    </location>
</feature>
<accession>A0A0C2JZ18</accession>
<organism evidence="3 4">
    <name type="scientific">Thelohanellus kitauei</name>
    <name type="common">Myxosporean</name>
    <dbReference type="NCBI Taxonomy" id="669202"/>
    <lineage>
        <taxon>Eukaryota</taxon>
        <taxon>Metazoa</taxon>
        <taxon>Cnidaria</taxon>
        <taxon>Myxozoa</taxon>
        <taxon>Myxosporea</taxon>
        <taxon>Bivalvulida</taxon>
        <taxon>Platysporina</taxon>
        <taxon>Myxobolidae</taxon>
        <taxon>Thelohanellus</taxon>
    </lineage>
</organism>
<keyword evidence="1" id="KW-0472">Membrane</keyword>
<keyword evidence="4" id="KW-1185">Reference proteome</keyword>
<dbReference type="AlphaFoldDB" id="A0A0C2JZ18"/>
<protein>
    <submittedName>
        <fullName evidence="3">Uncharacterized protein</fullName>
    </submittedName>
</protein>
<keyword evidence="1" id="KW-1133">Transmembrane helix</keyword>
<reference evidence="3 4" key="1">
    <citation type="journal article" date="2014" name="Genome Biol. Evol.">
        <title>The genome of the myxosporean Thelohanellus kitauei shows adaptations to nutrient acquisition within its fish host.</title>
        <authorList>
            <person name="Yang Y."/>
            <person name="Xiong J."/>
            <person name="Zhou Z."/>
            <person name="Huo F."/>
            <person name="Miao W."/>
            <person name="Ran C."/>
            <person name="Liu Y."/>
            <person name="Zhang J."/>
            <person name="Feng J."/>
            <person name="Wang M."/>
            <person name="Wang M."/>
            <person name="Wang L."/>
            <person name="Yao B."/>
        </authorList>
    </citation>
    <scope>NUCLEOTIDE SEQUENCE [LARGE SCALE GENOMIC DNA]</scope>
    <source>
        <strain evidence="3">Wuqing</strain>
    </source>
</reference>
<dbReference type="Proteomes" id="UP000031668">
    <property type="component" value="Unassembled WGS sequence"/>
</dbReference>